<gene>
    <name evidence="1" type="ORF">M9Y10_000307</name>
</gene>
<evidence type="ECO:0000313" key="1">
    <source>
        <dbReference type="EMBL" id="KAK8898047.1"/>
    </source>
</evidence>
<protein>
    <recommendedName>
        <fullName evidence="3">DUF3447 domain-containing protein</fullName>
    </recommendedName>
</protein>
<evidence type="ECO:0008006" key="3">
    <source>
        <dbReference type="Google" id="ProtNLM"/>
    </source>
</evidence>
<dbReference type="PANTHER" id="PTHR24159:SF5">
    <property type="entry name" value="ANK_REP_REGION DOMAIN-CONTAINING PROTEIN"/>
    <property type="match status" value="1"/>
</dbReference>
<dbReference type="SUPFAM" id="SSF48403">
    <property type="entry name" value="Ankyrin repeat"/>
    <property type="match status" value="1"/>
</dbReference>
<proteinExistence type="predicted"/>
<name>A0ABR2L4C1_9EUKA</name>
<dbReference type="PANTHER" id="PTHR24159">
    <property type="match status" value="1"/>
</dbReference>
<comment type="caution">
    <text evidence="1">The sequence shown here is derived from an EMBL/GenBank/DDBJ whole genome shotgun (WGS) entry which is preliminary data.</text>
</comment>
<evidence type="ECO:0000313" key="2">
    <source>
        <dbReference type="Proteomes" id="UP001470230"/>
    </source>
</evidence>
<organism evidence="1 2">
    <name type="scientific">Tritrichomonas musculus</name>
    <dbReference type="NCBI Taxonomy" id="1915356"/>
    <lineage>
        <taxon>Eukaryota</taxon>
        <taxon>Metamonada</taxon>
        <taxon>Parabasalia</taxon>
        <taxon>Tritrichomonadida</taxon>
        <taxon>Tritrichomonadidae</taxon>
        <taxon>Tritrichomonas</taxon>
    </lineage>
</organism>
<dbReference type="Gene3D" id="1.25.40.20">
    <property type="entry name" value="Ankyrin repeat-containing domain"/>
    <property type="match status" value="1"/>
</dbReference>
<dbReference type="InterPro" id="IPR036770">
    <property type="entry name" value="Ankyrin_rpt-contain_sf"/>
</dbReference>
<dbReference type="EMBL" id="JAPFFF010000001">
    <property type="protein sequence ID" value="KAK8898047.1"/>
    <property type="molecule type" value="Genomic_DNA"/>
</dbReference>
<accession>A0ABR2L4C1</accession>
<dbReference type="Proteomes" id="UP001470230">
    <property type="component" value="Unassembled WGS sequence"/>
</dbReference>
<keyword evidence="2" id="KW-1185">Reference proteome</keyword>
<reference evidence="1 2" key="1">
    <citation type="submission" date="2024-04" db="EMBL/GenBank/DDBJ databases">
        <title>Tritrichomonas musculus Genome.</title>
        <authorList>
            <person name="Alves-Ferreira E."/>
            <person name="Grigg M."/>
            <person name="Lorenzi H."/>
            <person name="Galac M."/>
        </authorList>
    </citation>
    <scope>NUCLEOTIDE SEQUENCE [LARGE SCALE GENOMIC DNA]</scope>
    <source>
        <strain evidence="1 2">EAF2021</strain>
    </source>
</reference>
<sequence>MEVQKFIRSYMEKFKEIQESLFEYLDDQSTDEVIFNNLIILLEKHKMKENPNDLRLVLHLITEISNNYHRSPNFFTKIEKILNFLKEDIKNHFSEDQIFNIFKSSKCLLLFLFDEKVITPSKYMSFLMASRMSYMSNFPHLYFYPEFKDFYENSVNKDIDKRCPEIRNIEDIESFNQKRKTGENDEYICQLIRDDSIDEFVIYVTQKNIKLNNKIKFSYFESNYFLMKTKQQTFIEYAAFYGSIQIFQYLKLNGAELTPSLWLYAIHGGNAEIIHLLEENHIHPEDQSFHECLKYSIKNYQKDITNYLKNNVIEEKFENENQLNIQFYNFSGLSELTIEDNQKDELFFNFCKYDYITIVDFILKNSRIDINRTFLQILNDFNEIQNNVYY</sequence>